<dbReference type="SMART" id="SM00799">
    <property type="entry name" value="DENN"/>
    <property type="match status" value="1"/>
</dbReference>
<evidence type="ECO:0000256" key="4">
    <source>
        <dbReference type="SAM" id="MobiDB-lite"/>
    </source>
</evidence>
<evidence type="ECO:0000256" key="1">
    <source>
        <dbReference type="ARBA" id="ARBA00004132"/>
    </source>
</evidence>
<feature type="domain" description="UDENN" evidence="5">
    <location>
        <begin position="13"/>
        <end position="378"/>
    </location>
</feature>
<feature type="compositionally biased region" description="Basic and acidic residues" evidence="4">
    <location>
        <begin position="611"/>
        <end position="623"/>
    </location>
</feature>
<keyword evidence="2" id="KW-0344">Guanine-nucleotide releasing factor</keyword>
<evidence type="ECO:0000256" key="2">
    <source>
        <dbReference type="ARBA" id="ARBA00022658"/>
    </source>
</evidence>
<dbReference type="SMART" id="SM00800">
    <property type="entry name" value="uDENN"/>
    <property type="match status" value="1"/>
</dbReference>
<sequence>MGSRIKQNPETTFEVYVEVAYPRTGGTLSDPEVQRQFPEDYSDQEVLQTLTKFCFPFYVDSLTVSQVGQNFTFVLTDIDSKQRFGFCRLSSGAKSCFCILSYLPWFEVFYKLLNILADYTTKGQENQWNELLETLHKLPIPDPGVSVHLSVHSYFTVPDTRELPSIPENRNLTEYFVAVDVNNMLHLYASMLYERRILIICSKLSTLTACIHGSAAMLYPMFWQHVYIPVLPPHLLDYCCAPMPYLIGIHLSLMEKVRNMALDDVVILNVDTNTLETPFDDLQSLPNDVISSLKNRLKKVSTTTGDGVARAFLKAQAAFFGSYRNALKIEPEEPITFCEEAFVSHYRSGAMRQFLQNAIQLQLFKQFIDGRLDLLNSGEGFSDVFEEEISMGEYAGSDKLYHQWLSTVRKGSGAILNTVKTKANPAMKTVYKFAKDHAKMGIKEVKNRLKQKDITENGCAPTMEEQPPKTVPSPLVEAKDPKLREDRRPITVHFGQPQRLRPTRPPPPKIQRSRPVRPPRPHVVKRPKSNITVEGRRTSVSSPEQPQPYRTLKESDSAEGDEAESPEQRVREPTGPAPAPPDRAASIDLLEDVFNNLDMDVPLQPLGQAKSLEDLRTPKDLREQPGTFDYQRLDLSRSDRSRGMPVALKLTHPYNKLWSLGQDDMAIPSKLPASSPEKPSSLLGSSLALPRRPPAQDSILNPSDKEEVPTPTPGSITIPRPQGRKTPELGIVPPPPTARPAKLQAASAALGDFSERPQAEWERRAPLSPAPFPGLLPSAARQGPTEPLQPLSLAPGAAGTSGDALLALLDPLNTAWPGSTLPPGPSAPNVATSFTPQFSFPPTGTPTPFPQPSLNPFVPTVPAALPAMPLVSTPAGPFGAPPAPLGPAFAPSLLLSSSGFCVPHRSQPNLSALSMPNLFGQMPMGAHTSPLQPLGPPMVAPSRIRTLPLARSSARAAEAKQGLALRPGEAPLLPPRPPQGLEPALQPSAPQEARDPFEDLLRKTKQDVSPAPAPGSVEQLRKQWETFE</sequence>
<organism evidence="6 7">
    <name type="scientific">Felis catus</name>
    <name type="common">Cat</name>
    <name type="synonym">Felis silvestris catus</name>
    <dbReference type="NCBI Taxonomy" id="9685"/>
    <lineage>
        <taxon>Eukaryota</taxon>
        <taxon>Metazoa</taxon>
        <taxon>Chordata</taxon>
        <taxon>Craniata</taxon>
        <taxon>Vertebrata</taxon>
        <taxon>Euteleostomi</taxon>
        <taxon>Mammalia</taxon>
        <taxon>Eutheria</taxon>
        <taxon>Laurasiatheria</taxon>
        <taxon>Carnivora</taxon>
        <taxon>Feliformia</taxon>
        <taxon>Felidae</taxon>
        <taxon>Felinae</taxon>
        <taxon>Felis</taxon>
    </lineage>
</organism>
<feature type="compositionally biased region" description="Basic and acidic residues" evidence="4">
    <location>
        <begin position="992"/>
        <end position="1006"/>
    </location>
</feature>
<dbReference type="PANTHER" id="PTHR13196">
    <property type="entry name" value="DENN DOMAIN-CONTAINING"/>
    <property type="match status" value="1"/>
</dbReference>
<dbReference type="PROSITE" id="PS50211">
    <property type="entry name" value="DENN"/>
    <property type="match status" value="1"/>
</dbReference>
<proteinExistence type="predicted"/>
<feature type="compositionally biased region" description="Basic residues" evidence="4">
    <location>
        <begin position="511"/>
        <end position="528"/>
    </location>
</feature>
<comment type="subcellular location">
    <subcellularLocation>
        <location evidence="1">Cytoplasmic vesicle</location>
        <location evidence="1">Clathrin-coated vesicle</location>
    </subcellularLocation>
</comment>
<dbReference type="Proteomes" id="UP000823872">
    <property type="component" value="Chromosome D4"/>
</dbReference>
<keyword evidence="3" id="KW-0968">Cytoplasmic vesicle</keyword>
<accession>A0ABI7XGY6</accession>
<dbReference type="Gene3D" id="6.10.140.1000">
    <property type="match status" value="1"/>
</dbReference>
<dbReference type="Pfam" id="PF02141">
    <property type="entry name" value="DENN"/>
    <property type="match status" value="1"/>
</dbReference>
<dbReference type="InterPro" id="IPR043153">
    <property type="entry name" value="DENN_C"/>
</dbReference>
<feature type="compositionally biased region" description="Low complexity" evidence="4">
    <location>
        <begin position="962"/>
        <end position="971"/>
    </location>
</feature>
<feature type="region of interest" description="Disordered" evidence="4">
    <location>
        <begin position="444"/>
        <end position="583"/>
    </location>
</feature>
<feature type="compositionally biased region" description="Basic and acidic residues" evidence="4">
    <location>
        <begin position="753"/>
        <end position="765"/>
    </location>
</feature>
<feature type="region of interest" description="Disordered" evidence="4">
    <location>
        <begin position="669"/>
        <end position="797"/>
    </location>
</feature>
<evidence type="ECO:0000256" key="3">
    <source>
        <dbReference type="ARBA" id="ARBA00023329"/>
    </source>
</evidence>
<reference evidence="6" key="3">
    <citation type="submission" date="2025-09" db="UniProtKB">
        <authorList>
            <consortium name="Ensembl"/>
        </authorList>
    </citation>
    <scope>IDENTIFICATION</scope>
    <source>
        <strain evidence="6">breed Abyssinian</strain>
    </source>
</reference>
<evidence type="ECO:0000313" key="7">
    <source>
        <dbReference type="Proteomes" id="UP000823872"/>
    </source>
</evidence>
<dbReference type="InterPro" id="IPR001194">
    <property type="entry name" value="cDENN_dom"/>
</dbReference>
<evidence type="ECO:0000259" key="5">
    <source>
        <dbReference type="PROSITE" id="PS50211"/>
    </source>
</evidence>
<dbReference type="InterPro" id="IPR040032">
    <property type="entry name" value="DENND1A/B/C"/>
</dbReference>
<dbReference type="Gene3D" id="3.40.50.11500">
    <property type="match status" value="1"/>
</dbReference>
<feature type="compositionally biased region" description="Low complexity" evidence="4">
    <location>
        <begin position="679"/>
        <end position="690"/>
    </location>
</feature>
<feature type="compositionally biased region" description="Basic and acidic residues" evidence="4">
    <location>
        <begin position="1019"/>
        <end position="1028"/>
    </location>
</feature>
<feature type="compositionally biased region" description="Basic and acidic residues" evidence="4">
    <location>
        <begin position="444"/>
        <end position="455"/>
    </location>
</feature>
<reference evidence="6" key="2">
    <citation type="submission" date="2025-08" db="UniProtKB">
        <authorList>
            <consortium name="Ensembl"/>
        </authorList>
    </citation>
    <scope>IDENTIFICATION</scope>
    <source>
        <strain evidence="6">breed Abyssinian</strain>
    </source>
</reference>
<dbReference type="Gene3D" id="3.30.450.200">
    <property type="match status" value="1"/>
</dbReference>
<feature type="compositionally biased region" description="Basic and acidic residues" evidence="4">
    <location>
        <begin position="477"/>
        <end position="489"/>
    </location>
</feature>
<feature type="compositionally biased region" description="Low complexity" evidence="4">
    <location>
        <begin position="832"/>
        <end position="842"/>
    </location>
</feature>
<keyword evidence="7" id="KW-1185">Reference proteome</keyword>
<name>A0ABI7XGY6_FELCA</name>
<dbReference type="InterPro" id="IPR037516">
    <property type="entry name" value="Tripartite_DENN"/>
</dbReference>
<dbReference type="InterPro" id="IPR005113">
    <property type="entry name" value="uDENN_dom"/>
</dbReference>
<dbReference type="Pfam" id="PF03455">
    <property type="entry name" value="dDENN"/>
    <property type="match status" value="1"/>
</dbReference>
<feature type="region of interest" description="Disordered" evidence="4">
    <location>
        <begin position="953"/>
        <end position="1028"/>
    </location>
</feature>
<feature type="region of interest" description="Disordered" evidence="4">
    <location>
        <begin position="609"/>
        <end position="628"/>
    </location>
</feature>
<dbReference type="GeneTree" id="ENSGT00940000156261"/>
<gene>
    <name evidence="6" type="primary">FHOD1</name>
</gene>
<feature type="region of interest" description="Disordered" evidence="4">
    <location>
        <begin position="817"/>
        <end position="848"/>
    </location>
</feature>
<evidence type="ECO:0000313" key="6">
    <source>
        <dbReference type="Ensembl" id="ENSFCTP00005021264.1"/>
    </source>
</evidence>
<reference evidence="6 7" key="1">
    <citation type="submission" date="2021-02" db="EMBL/GenBank/DDBJ databases">
        <title>Safari Cat Assemblies.</title>
        <authorList>
            <person name="Bredemeyer K.R."/>
            <person name="Murphy W.J."/>
        </authorList>
    </citation>
    <scope>NUCLEOTIDE SEQUENCE [LARGE SCALE GENOMIC DNA]</scope>
</reference>
<dbReference type="Pfam" id="PF03456">
    <property type="entry name" value="uDENN"/>
    <property type="match status" value="1"/>
</dbReference>
<protein>
    <recommendedName>
        <fullName evidence="5">UDENN domain-containing protein</fullName>
    </recommendedName>
</protein>
<dbReference type="SMART" id="SM00801">
    <property type="entry name" value="dDENN"/>
    <property type="match status" value="1"/>
</dbReference>
<dbReference type="PANTHER" id="PTHR13196:SF22">
    <property type="entry name" value="DENN DOMAIN-CONTAINING PROTEIN 1A"/>
    <property type="match status" value="1"/>
</dbReference>
<dbReference type="Ensembl" id="ENSFCTT00005032053.1">
    <property type="protein sequence ID" value="ENSFCTP00005021264.1"/>
    <property type="gene ID" value="ENSFCTG00005011380.1"/>
</dbReference>
<dbReference type="InterPro" id="IPR005112">
    <property type="entry name" value="dDENN_dom"/>
</dbReference>